<reference evidence="2" key="1">
    <citation type="journal article" date="2017" name="Nat. Commun.">
        <title>The asparagus genome sheds light on the origin and evolution of a young Y chromosome.</title>
        <authorList>
            <person name="Harkess A."/>
            <person name="Zhou J."/>
            <person name="Xu C."/>
            <person name="Bowers J.E."/>
            <person name="Van der Hulst R."/>
            <person name="Ayyampalayam S."/>
            <person name="Mercati F."/>
            <person name="Riccardi P."/>
            <person name="McKain M.R."/>
            <person name="Kakrana A."/>
            <person name="Tang H."/>
            <person name="Ray J."/>
            <person name="Groenendijk J."/>
            <person name="Arikit S."/>
            <person name="Mathioni S.M."/>
            <person name="Nakano M."/>
            <person name="Shan H."/>
            <person name="Telgmann-Rauber A."/>
            <person name="Kanno A."/>
            <person name="Yue Z."/>
            <person name="Chen H."/>
            <person name="Li W."/>
            <person name="Chen Y."/>
            <person name="Xu X."/>
            <person name="Zhang Y."/>
            <person name="Luo S."/>
            <person name="Chen H."/>
            <person name="Gao J."/>
            <person name="Mao Z."/>
            <person name="Pires J.C."/>
            <person name="Luo M."/>
            <person name="Kudrna D."/>
            <person name="Wing R.A."/>
            <person name="Meyers B.C."/>
            <person name="Yi K."/>
            <person name="Kong H."/>
            <person name="Lavrijsen P."/>
            <person name="Sunseri F."/>
            <person name="Falavigna A."/>
            <person name="Ye Y."/>
            <person name="Leebens-Mack J.H."/>
            <person name="Chen G."/>
        </authorList>
    </citation>
    <scope>NUCLEOTIDE SEQUENCE [LARGE SCALE GENOMIC DNA]</scope>
    <source>
        <strain evidence="2">cv. DH0086</strain>
    </source>
</reference>
<dbReference type="Gramene" id="ONK57555">
    <property type="protein sequence ID" value="ONK57555"/>
    <property type="gene ID" value="A4U43_C09F1700"/>
</dbReference>
<evidence type="ECO:0000313" key="2">
    <source>
        <dbReference type="Proteomes" id="UP000243459"/>
    </source>
</evidence>
<evidence type="ECO:0000313" key="1">
    <source>
        <dbReference type="EMBL" id="ONK57555.1"/>
    </source>
</evidence>
<dbReference type="EMBL" id="CM007389">
    <property type="protein sequence ID" value="ONK57555.1"/>
    <property type="molecule type" value="Genomic_DNA"/>
</dbReference>
<dbReference type="Proteomes" id="UP000243459">
    <property type="component" value="Chromosome 9"/>
</dbReference>
<sequence>MQRQKRMIKDRESREIEGEEQSLSLLVSQIGGRECRLASTARCINSIVISGVCNACLASLRVTLLLNGRAAQVNRQVLGERGPTLSAASCRRCGCLIFASLAAWEDSSLAKSLLLSGSIAHDW</sequence>
<accession>A0A5P1E7U7</accession>
<gene>
    <name evidence="1" type="ORF">A4U43_C09F1700</name>
</gene>
<proteinExistence type="predicted"/>
<dbReference type="AlphaFoldDB" id="A0A5P1E7U7"/>
<protein>
    <submittedName>
        <fullName evidence="1">Uncharacterized protein</fullName>
    </submittedName>
</protein>
<keyword evidence="2" id="KW-1185">Reference proteome</keyword>
<organism evidence="1 2">
    <name type="scientific">Asparagus officinalis</name>
    <name type="common">Garden asparagus</name>
    <dbReference type="NCBI Taxonomy" id="4686"/>
    <lineage>
        <taxon>Eukaryota</taxon>
        <taxon>Viridiplantae</taxon>
        <taxon>Streptophyta</taxon>
        <taxon>Embryophyta</taxon>
        <taxon>Tracheophyta</taxon>
        <taxon>Spermatophyta</taxon>
        <taxon>Magnoliopsida</taxon>
        <taxon>Liliopsida</taxon>
        <taxon>Asparagales</taxon>
        <taxon>Asparagaceae</taxon>
        <taxon>Asparagoideae</taxon>
        <taxon>Asparagus</taxon>
    </lineage>
</organism>
<name>A0A5P1E7U7_ASPOF</name>